<dbReference type="InterPro" id="IPR000524">
    <property type="entry name" value="Tscrpt_reg_HTH_GntR"/>
</dbReference>
<evidence type="ECO:0000313" key="5">
    <source>
        <dbReference type="EMBL" id="PXW52523.1"/>
    </source>
</evidence>
<dbReference type="CDD" id="cd07377">
    <property type="entry name" value="WHTH_GntR"/>
    <property type="match status" value="1"/>
</dbReference>
<dbReference type="GO" id="GO:0003677">
    <property type="term" value="F:DNA binding"/>
    <property type="evidence" value="ECO:0007669"/>
    <property type="project" value="UniProtKB-KW"/>
</dbReference>
<dbReference type="SMART" id="SM00345">
    <property type="entry name" value="HTH_GNTR"/>
    <property type="match status" value="1"/>
</dbReference>
<dbReference type="SUPFAM" id="SSF46785">
    <property type="entry name" value="Winged helix' DNA-binding domain"/>
    <property type="match status" value="1"/>
</dbReference>
<evidence type="ECO:0000256" key="3">
    <source>
        <dbReference type="ARBA" id="ARBA00023163"/>
    </source>
</evidence>
<dbReference type="PROSITE" id="PS50949">
    <property type="entry name" value="HTH_GNTR"/>
    <property type="match status" value="1"/>
</dbReference>
<organism evidence="5 6">
    <name type="scientific">Chelatococcus asaccharovorans</name>
    <dbReference type="NCBI Taxonomy" id="28210"/>
    <lineage>
        <taxon>Bacteria</taxon>
        <taxon>Pseudomonadati</taxon>
        <taxon>Pseudomonadota</taxon>
        <taxon>Alphaproteobacteria</taxon>
        <taxon>Hyphomicrobiales</taxon>
        <taxon>Chelatococcaceae</taxon>
        <taxon>Chelatococcus</taxon>
    </lineage>
</organism>
<proteinExistence type="predicted"/>
<evidence type="ECO:0000259" key="4">
    <source>
        <dbReference type="PROSITE" id="PS50949"/>
    </source>
</evidence>
<comment type="caution">
    <text evidence="5">The sequence shown here is derived from an EMBL/GenBank/DDBJ whole genome shotgun (WGS) entry which is preliminary data.</text>
</comment>
<reference evidence="5 6" key="1">
    <citation type="submission" date="2018-05" db="EMBL/GenBank/DDBJ databases">
        <title>Genomic Encyclopedia of Type Strains, Phase IV (KMG-IV): sequencing the most valuable type-strain genomes for metagenomic binning, comparative biology and taxonomic classification.</title>
        <authorList>
            <person name="Goeker M."/>
        </authorList>
    </citation>
    <scope>NUCLEOTIDE SEQUENCE [LARGE SCALE GENOMIC DNA]</scope>
    <source>
        <strain evidence="5 6">DSM 6462</strain>
    </source>
</reference>
<dbReference type="Pfam" id="PF07729">
    <property type="entry name" value="FCD"/>
    <property type="match status" value="1"/>
</dbReference>
<dbReference type="OrthoDB" id="9809707at2"/>
<gene>
    <name evidence="5" type="ORF">C7450_11697</name>
</gene>
<dbReference type="InterPro" id="IPR008920">
    <property type="entry name" value="TF_FadR/GntR_C"/>
</dbReference>
<dbReference type="RefSeq" id="WP_146227582.1">
    <property type="nucleotide sequence ID" value="NZ_JAHBRY010000001.1"/>
</dbReference>
<dbReference type="Gene3D" id="1.20.120.530">
    <property type="entry name" value="GntR ligand-binding domain-like"/>
    <property type="match status" value="1"/>
</dbReference>
<keyword evidence="1" id="KW-0805">Transcription regulation</keyword>
<dbReference type="PANTHER" id="PTHR43537:SF5">
    <property type="entry name" value="UXU OPERON TRANSCRIPTIONAL REGULATOR"/>
    <property type="match status" value="1"/>
</dbReference>
<name>A0A2V3TVD0_9HYPH</name>
<dbReference type="PANTHER" id="PTHR43537">
    <property type="entry name" value="TRANSCRIPTIONAL REGULATOR, GNTR FAMILY"/>
    <property type="match status" value="1"/>
</dbReference>
<dbReference type="EMBL" id="QJJK01000016">
    <property type="protein sequence ID" value="PXW52523.1"/>
    <property type="molecule type" value="Genomic_DNA"/>
</dbReference>
<protein>
    <submittedName>
        <fullName evidence="5">GntR family transcriptional regulator</fullName>
    </submittedName>
</protein>
<dbReference type="SMART" id="SM00895">
    <property type="entry name" value="FCD"/>
    <property type="match status" value="1"/>
</dbReference>
<dbReference type="InterPro" id="IPR011711">
    <property type="entry name" value="GntR_C"/>
</dbReference>
<accession>A0A2V3TVD0</accession>
<dbReference type="InterPro" id="IPR036390">
    <property type="entry name" value="WH_DNA-bd_sf"/>
</dbReference>
<sequence>MAFLLESETLEAAPSLATMLTRKLREEIESRRIKVGEHFPSDAEIATAFGVSRTVVREAVSSLREAGLISTQRGRGSVVIANSPSPAFRITVADLESMKSLRQLYEFRTLIETETVSLAAERRTDADIKELMNCLERGNRACDLDECIEADIALHLAIASAAQNEYCSRVLATVRTATIARALMRDDLDDTERLALYKGEVQDEHCAICDAIERRDSDEAQRVIKKHLGGSRLMRLSAGRT</sequence>
<dbReference type="Gene3D" id="1.10.10.10">
    <property type="entry name" value="Winged helix-like DNA-binding domain superfamily/Winged helix DNA-binding domain"/>
    <property type="match status" value="1"/>
</dbReference>
<keyword evidence="6" id="KW-1185">Reference proteome</keyword>
<dbReference type="SUPFAM" id="SSF48008">
    <property type="entry name" value="GntR ligand-binding domain-like"/>
    <property type="match status" value="1"/>
</dbReference>
<dbReference type="Proteomes" id="UP000248021">
    <property type="component" value="Unassembled WGS sequence"/>
</dbReference>
<dbReference type="PRINTS" id="PR00035">
    <property type="entry name" value="HTHGNTR"/>
</dbReference>
<keyword evidence="2" id="KW-0238">DNA-binding</keyword>
<evidence type="ECO:0000256" key="1">
    <source>
        <dbReference type="ARBA" id="ARBA00023015"/>
    </source>
</evidence>
<dbReference type="Pfam" id="PF00392">
    <property type="entry name" value="GntR"/>
    <property type="match status" value="1"/>
</dbReference>
<dbReference type="AlphaFoldDB" id="A0A2V3TVD0"/>
<feature type="domain" description="HTH gntR-type" evidence="4">
    <location>
        <begin position="14"/>
        <end position="82"/>
    </location>
</feature>
<evidence type="ECO:0000256" key="2">
    <source>
        <dbReference type="ARBA" id="ARBA00023125"/>
    </source>
</evidence>
<dbReference type="GO" id="GO:0003700">
    <property type="term" value="F:DNA-binding transcription factor activity"/>
    <property type="evidence" value="ECO:0007669"/>
    <property type="project" value="InterPro"/>
</dbReference>
<dbReference type="InterPro" id="IPR036388">
    <property type="entry name" value="WH-like_DNA-bd_sf"/>
</dbReference>
<keyword evidence="3" id="KW-0804">Transcription</keyword>
<evidence type="ECO:0000313" key="6">
    <source>
        <dbReference type="Proteomes" id="UP000248021"/>
    </source>
</evidence>